<gene>
    <name evidence="2" type="ORF">AAES_72577</name>
</gene>
<evidence type="ECO:0000313" key="2">
    <source>
        <dbReference type="EMBL" id="KQK82189.1"/>
    </source>
</evidence>
<organism evidence="2 3">
    <name type="scientific">Amazona aestiva</name>
    <name type="common">Blue-fronted Amazon parrot</name>
    <dbReference type="NCBI Taxonomy" id="12930"/>
    <lineage>
        <taxon>Eukaryota</taxon>
        <taxon>Metazoa</taxon>
        <taxon>Chordata</taxon>
        <taxon>Craniata</taxon>
        <taxon>Vertebrata</taxon>
        <taxon>Euteleostomi</taxon>
        <taxon>Archelosauria</taxon>
        <taxon>Archosauria</taxon>
        <taxon>Dinosauria</taxon>
        <taxon>Saurischia</taxon>
        <taxon>Theropoda</taxon>
        <taxon>Coelurosauria</taxon>
        <taxon>Aves</taxon>
        <taxon>Neognathae</taxon>
        <taxon>Neoaves</taxon>
        <taxon>Telluraves</taxon>
        <taxon>Australaves</taxon>
        <taxon>Psittaciformes</taxon>
        <taxon>Psittacidae</taxon>
        <taxon>Amazona</taxon>
    </lineage>
</organism>
<reference evidence="2 3" key="1">
    <citation type="submission" date="2015-10" db="EMBL/GenBank/DDBJ databases">
        <authorList>
            <person name="Gilbert D.G."/>
        </authorList>
    </citation>
    <scope>NUCLEOTIDE SEQUENCE [LARGE SCALE GENOMIC DNA]</scope>
    <source>
        <strain evidence="2">FVVF132</strain>
    </source>
</reference>
<dbReference type="EMBL" id="LMAW01001969">
    <property type="protein sequence ID" value="KQK82189.1"/>
    <property type="molecule type" value="Genomic_DNA"/>
</dbReference>
<sequence length="130" mass="13748">MSPADSMDRHKLDLFYPAAWTWAIAASGDKDTRSAPVFTRAGRSQVNAGNGPDLPVEGCTSSVGSQVMQVLAGNWTPGPQQQLPLQKVLTPLLEAADPLPAPCLDKSISDTPQRGAELPRTCPSLNLPQG</sequence>
<evidence type="ECO:0000313" key="3">
    <source>
        <dbReference type="Proteomes" id="UP000051836"/>
    </source>
</evidence>
<protein>
    <submittedName>
        <fullName evidence="2">Uncharacterized protein</fullName>
    </submittedName>
</protein>
<evidence type="ECO:0000256" key="1">
    <source>
        <dbReference type="SAM" id="MobiDB-lite"/>
    </source>
</evidence>
<proteinExistence type="predicted"/>
<dbReference type="AlphaFoldDB" id="A0A0Q3MI91"/>
<feature type="region of interest" description="Disordered" evidence="1">
    <location>
        <begin position="103"/>
        <end position="130"/>
    </location>
</feature>
<dbReference type="Proteomes" id="UP000051836">
    <property type="component" value="Unassembled WGS sequence"/>
</dbReference>
<name>A0A0Q3MI91_AMAAE</name>
<accession>A0A0Q3MI91</accession>
<keyword evidence="3" id="KW-1185">Reference proteome</keyword>
<comment type="caution">
    <text evidence="2">The sequence shown here is derived from an EMBL/GenBank/DDBJ whole genome shotgun (WGS) entry which is preliminary data.</text>
</comment>